<accession>A0ABU9QI33</accession>
<comment type="similarity">
    <text evidence="2">Belongs to the bacterial solute-binding protein 2 family.</text>
</comment>
<sequence length="343" mass="37593">MSTPRIVFLNPGEEVERGTGQHWQLVSRFMAATAARFGMQLEVLYAERDHLLMLRQAEAVAARNDPPDYVVIVNEKMAAQQMLHALAHSPAKVLLIHNDLTDAQRAETGNERGTIKNWIGTVTADAFQGSFRLMDYLCRQIGDRPARVIGITGDPITPVSKARAQGVAAALSRKPEDRVEQLVYGDWSFADGRDKARVLLARYPNANIVWAANDSMTLGALAAVREHRAPVVVGGLGALPEAVATVMRGDLAAIVAGDQFIGACAMVALYDYHHGVDFAQPDGPRLKLDYLTVLSRDNASRCYKIAFDQGTAPDFSGFSRYRRRAARYDFNLQVLLDPASKAA</sequence>
<proteinExistence type="inferred from homology"/>
<feature type="domain" description="Periplasmic binding protein" evidence="4">
    <location>
        <begin position="20"/>
        <end position="269"/>
    </location>
</feature>
<dbReference type="CDD" id="cd06324">
    <property type="entry name" value="PBP1_ABC_sugar_binding-like"/>
    <property type="match status" value="1"/>
</dbReference>
<dbReference type="PANTHER" id="PTHR46847">
    <property type="entry name" value="D-ALLOSE-BINDING PERIPLASMIC PROTEIN-RELATED"/>
    <property type="match status" value="1"/>
</dbReference>
<evidence type="ECO:0000256" key="1">
    <source>
        <dbReference type="ARBA" id="ARBA00004196"/>
    </source>
</evidence>
<dbReference type="RefSeq" id="WP_233472022.1">
    <property type="nucleotide sequence ID" value="NZ_CAJHCS010000025.1"/>
</dbReference>
<dbReference type="InterPro" id="IPR025997">
    <property type="entry name" value="SBP_2_dom"/>
</dbReference>
<keyword evidence="6" id="KW-1185">Reference proteome</keyword>
<reference evidence="5 6" key="1">
    <citation type="submission" date="2024-01" db="EMBL/GenBank/DDBJ databases">
        <title>The diversity of rhizobia nodulating Mimosa spp. in eleven states of Brazil covering several biomes is determined by host plant, location, and edaphic factors.</title>
        <authorList>
            <person name="Rouws L."/>
            <person name="Barauna A."/>
            <person name="Beukes C."/>
            <person name="De Faria S.M."/>
            <person name="Gross E."/>
            <person name="Dos Reis Junior F.B."/>
            <person name="Simon M."/>
            <person name="Maluk M."/>
            <person name="Odee D.W."/>
            <person name="Kenicer G."/>
            <person name="Young J.P.W."/>
            <person name="Reis V.M."/>
            <person name="Zilli J."/>
            <person name="James E.K."/>
        </authorList>
    </citation>
    <scope>NUCLEOTIDE SEQUENCE [LARGE SCALE GENOMIC DNA]</scope>
    <source>
        <strain evidence="5 6">JPY77</strain>
    </source>
</reference>
<dbReference type="Gene3D" id="3.40.50.2300">
    <property type="match status" value="2"/>
</dbReference>
<dbReference type="PANTHER" id="PTHR46847:SF2">
    <property type="entry name" value="ABC TRANSPORTER SUGAR-BINDING PROTEIN"/>
    <property type="match status" value="1"/>
</dbReference>
<evidence type="ECO:0000256" key="3">
    <source>
        <dbReference type="ARBA" id="ARBA00022729"/>
    </source>
</evidence>
<dbReference type="Proteomes" id="UP001494588">
    <property type="component" value="Unassembled WGS sequence"/>
</dbReference>
<evidence type="ECO:0000313" key="6">
    <source>
        <dbReference type="Proteomes" id="UP001494588"/>
    </source>
</evidence>
<name>A0ABU9QI33_9BURK</name>
<evidence type="ECO:0000259" key="4">
    <source>
        <dbReference type="Pfam" id="PF13407"/>
    </source>
</evidence>
<dbReference type="Pfam" id="PF13407">
    <property type="entry name" value="Peripla_BP_4"/>
    <property type="match status" value="1"/>
</dbReference>
<dbReference type="SUPFAM" id="SSF53822">
    <property type="entry name" value="Periplasmic binding protein-like I"/>
    <property type="match status" value="1"/>
</dbReference>
<organism evidence="5 6">
    <name type="scientific">Paraburkholderia sabiae</name>
    <dbReference type="NCBI Taxonomy" id="273251"/>
    <lineage>
        <taxon>Bacteria</taxon>
        <taxon>Pseudomonadati</taxon>
        <taxon>Pseudomonadota</taxon>
        <taxon>Betaproteobacteria</taxon>
        <taxon>Burkholderiales</taxon>
        <taxon>Burkholderiaceae</taxon>
        <taxon>Paraburkholderia</taxon>
    </lineage>
</organism>
<protein>
    <submittedName>
        <fullName evidence="5">ABC transporter substrate-binding protein</fullName>
    </submittedName>
</protein>
<evidence type="ECO:0000313" key="5">
    <source>
        <dbReference type="EMBL" id="MEM5289082.1"/>
    </source>
</evidence>
<dbReference type="InterPro" id="IPR028082">
    <property type="entry name" value="Peripla_BP_I"/>
</dbReference>
<comment type="caution">
    <text evidence="5">The sequence shown here is derived from an EMBL/GenBank/DDBJ whole genome shotgun (WGS) entry which is preliminary data.</text>
</comment>
<keyword evidence="3" id="KW-0732">Signal</keyword>
<evidence type="ECO:0000256" key="2">
    <source>
        <dbReference type="ARBA" id="ARBA00007639"/>
    </source>
</evidence>
<dbReference type="EMBL" id="JAZHGC010000023">
    <property type="protein sequence ID" value="MEM5289082.1"/>
    <property type="molecule type" value="Genomic_DNA"/>
</dbReference>
<comment type="subcellular location">
    <subcellularLocation>
        <location evidence="1">Cell envelope</location>
    </subcellularLocation>
</comment>
<gene>
    <name evidence="5" type="ORF">V4C55_25445</name>
</gene>